<reference evidence="2 3" key="1">
    <citation type="submission" date="2017-10" db="EMBL/GenBank/DDBJ databases">
        <title>The draft genome sequence of Lewinella nigricans NBRC 102662.</title>
        <authorList>
            <person name="Wang K."/>
        </authorList>
    </citation>
    <scope>NUCLEOTIDE SEQUENCE [LARGE SCALE GENOMIC DNA]</scope>
    <source>
        <strain evidence="2 3">NBRC 102662</strain>
    </source>
</reference>
<dbReference type="Proteomes" id="UP000223913">
    <property type="component" value="Unassembled WGS sequence"/>
</dbReference>
<dbReference type="AlphaFoldDB" id="A0A2D0N5X7"/>
<evidence type="ECO:0000313" key="3">
    <source>
        <dbReference type="Proteomes" id="UP000223913"/>
    </source>
</evidence>
<evidence type="ECO:0000313" key="2">
    <source>
        <dbReference type="EMBL" id="PHN03904.1"/>
    </source>
</evidence>
<dbReference type="NCBIfam" id="TIGR04183">
    <property type="entry name" value="Por_Secre_tail"/>
    <property type="match status" value="1"/>
</dbReference>
<proteinExistence type="predicted"/>
<gene>
    <name evidence="2" type="ORF">CRP01_23825</name>
</gene>
<dbReference type="InterPro" id="IPR026444">
    <property type="entry name" value="Secre_tail"/>
</dbReference>
<evidence type="ECO:0000259" key="1">
    <source>
        <dbReference type="Pfam" id="PF18962"/>
    </source>
</evidence>
<organism evidence="2 3">
    <name type="scientific">Flavilitoribacter nigricans (strain ATCC 23147 / DSM 23189 / NBRC 102662 / NCIMB 1420 / SS-2)</name>
    <name type="common">Lewinella nigricans</name>
    <dbReference type="NCBI Taxonomy" id="1122177"/>
    <lineage>
        <taxon>Bacteria</taxon>
        <taxon>Pseudomonadati</taxon>
        <taxon>Bacteroidota</taxon>
        <taxon>Saprospiria</taxon>
        <taxon>Saprospirales</taxon>
        <taxon>Lewinellaceae</taxon>
        <taxon>Flavilitoribacter</taxon>
    </lineage>
</organism>
<name>A0A2D0N5X7_FLAN2</name>
<comment type="caution">
    <text evidence="2">The sequence shown here is derived from an EMBL/GenBank/DDBJ whole genome shotgun (WGS) entry which is preliminary data.</text>
</comment>
<sequence>MKQFLLFLFFLGSIYSLDAQRLVKVEAISDRDILVEDISDISLEIEFTVRLTNLSHDTLLIKWDKKVYSQPADWLTQVNDDNGIYLPNVHTNFGPIPGTDIPLSILPGQSTEISMHVLPLGTEGEGWYELSFSYADAPGYILESVDFRTSTGATASEYTNSKAEILVYPNPATFYFEVTPNNLVDEIDIINIVGGKIRSFPYEHGQRYSIANLPSGIYLVSLVNAKTGVIKTIRLVKRTFRT</sequence>
<accession>A0A2D0N5X7</accession>
<dbReference type="OrthoDB" id="1447653at2"/>
<protein>
    <recommendedName>
        <fullName evidence="1">Secretion system C-terminal sorting domain-containing protein</fullName>
    </recommendedName>
</protein>
<keyword evidence="3" id="KW-1185">Reference proteome</keyword>
<dbReference type="RefSeq" id="WP_099152617.1">
    <property type="nucleotide sequence ID" value="NZ_PDUD01000028.1"/>
</dbReference>
<feature type="domain" description="Secretion system C-terminal sorting" evidence="1">
    <location>
        <begin position="167"/>
        <end position="232"/>
    </location>
</feature>
<dbReference type="EMBL" id="PDUD01000028">
    <property type="protein sequence ID" value="PHN03904.1"/>
    <property type="molecule type" value="Genomic_DNA"/>
</dbReference>
<dbReference type="Pfam" id="PF18962">
    <property type="entry name" value="Por_Secre_tail"/>
    <property type="match status" value="1"/>
</dbReference>